<protein>
    <submittedName>
        <fullName evidence="2">GNAT family N-acetyltransferase</fullName>
    </submittedName>
</protein>
<sequence length="209" mass="23888">MLYLAKNRKRHSSGRNLQFKRHLMIRNAKPDDAKAVAPLIIQAMCELAKKFSHTTDVEKTLALFEYFFSQKDNQYSYENTLVFEESGQILGSLNAYDGGKLSELRKTFTNYLRIHNNLKDFQPEEETHAGEFYFDTISVSPSAQGEGIGKQLIDAGIAWAKELGHKKVGLLVEVENDKASKLYQSKGFEIQNKKKFMGGLYHHMIYQIA</sequence>
<organism evidence="2 3">
    <name type="scientific">Pedobacter paludis</name>
    <dbReference type="NCBI Taxonomy" id="2203212"/>
    <lineage>
        <taxon>Bacteria</taxon>
        <taxon>Pseudomonadati</taxon>
        <taxon>Bacteroidota</taxon>
        <taxon>Sphingobacteriia</taxon>
        <taxon>Sphingobacteriales</taxon>
        <taxon>Sphingobacteriaceae</taxon>
        <taxon>Pedobacter</taxon>
    </lineage>
</organism>
<evidence type="ECO:0000259" key="1">
    <source>
        <dbReference type="PROSITE" id="PS51186"/>
    </source>
</evidence>
<keyword evidence="3" id="KW-1185">Reference proteome</keyword>
<dbReference type="AlphaFoldDB" id="A0A317EUB4"/>
<dbReference type="EMBL" id="QGNY01000007">
    <property type="protein sequence ID" value="PWS30294.1"/>
    <property type="molecule type" value="Genomic_DNA"/>
</dbReference>
<dbReference type="InterPro" id="IPR016181">
    <property type="entry name" value="Acyl_CoA_acyltransferase"/>
</dbReference>
<dbReference type="InterPro" id="IPR050276">
    <property type="entry name" value="MshD_Acetyltransferase"/>
</dbReference>
<dbReference type="PANTHER" id="PTHR43617">
    <property type="entry name" value="L-AMINO ACID N-ACETYLTRANSFERASE"/>
    <property type="match status" value="1"/>
</dbReference>
<evidence type="ECO:0000313" key="3">
    <source>
        <dbReference type="Proteomes" id="UP000245391"/>
    </source>
</evidence>
<dbReference type="GO" id="GO:0016747">
    <property type="term" value="F:acyltransferase activity, transferring groups other than amino-acyl groups"/>
    <property type="evidence" value="ECO:0007669"/>
    <property type="project" value="InterPro"/>
</dbReference>
<keyword evidence="2" id="KW-0808">Transferase</keyword>
<dbReference type="InterPro" id="IPR000182">
    <property type="entry name" value="GNAT_dom"/>
</dbReference>
<dbReference type="Pfam" id="PF00583">
    <property type="entry name" value="Acetyltransf_1"/>
    <property type="match status" value="1"/>
</dbReference>
<evidence type="ECO:0000313" key="2">
    <source>
        <dbReference type="EMBL" id="PWS30294.1"/>
    </source>
</evidence>
<reference evidence="3" key="1">
    <citation type="submission" date="2018-05" db="EMBL/GenBank/DDBJ databases">
        <title>Pedobacter paludis sp. nov., isolated from wetland soil.</title>
        <authorList>
            <person name="Zhang Y."/>
        </authorList>
    </citation>
    <scope>NUCLEOTIDE SEQUENCE [LARGE SCALE GENOMIC DNA]</scope>
    <source>
        <strain evidence="3">R-8</strain>
    </source>
</reference>
<comment type="caution">
    <text evidence="2">The sequence shown here is derived from an EMBL/GenBank/DDBJ whole genome shotgun (WGS) entry which is preliminary data.</text>
</comment>
<proteinExistence type="predicted"/>
<gene>
    <name evidence="2" type="ORF">DF947_17835</name>
</gene>
<dbReference type="PROSITE" id="PS51186">
    <property type="entry name" value="GNAT"/>
    <property type="match status" value="1"/>
</dbReference>
<dbReference type="CDD" id="cd04301">
    <property type="entry name" value="NAT_SF"/>
    <property type="match status" value="1"/>
</dbReference>
<accession>A0A317EUB4</accession>
<name>A0A317EUB4_9SPHI</name>
<feature type="domain" description="N-acetyltransferase" evidence="1">
    <location>
        <begin position="23"/>
        <end position="209"/>
    </location>
</feature>
<dbReference type="Proteomes" id="UP000245391">
    <property type="component" value="Unassembled WGS sequence"/>
</dbReference>
<dbReference type="SUPFAM" id="SSF55729">
    <property type="entry name" value="Acyl-CoA N-acyltransferases (Nat)"/>
    <property type="match status" value="1"/>
</dbReference>
<dbReference type="Gene3D" id="3.40.630.30">
    <property type="match status" value="1"/>
</dbReference>